<dbReference type="Pfam" id="PF09365">
    <property type="entry name" value="DUF2461"/>
    <property type="match status" value="1"/>
</dbReference>
<proteinExistence type="predicted"/>
<dbReference type="OrthoDB" id="2537769at2759"/>
<dbReference type="InterPro" id="IPR012808">
    <property type="entry name" value="CHP02453"/>
</dbReference>
<name>A0A165FG35_XYLHT</name>
<protein>
    <submittedName>
        <fullName evidence="2">Uncharacterized protein</fullName>
    </submittedName>
</protein>
<dbReference type="PANTHER" id="PTHR36452">
    <property type="entry name" value="CHROMOSOME 12, WHOLE GENOME SHOTGUN SEQUENCE"/>
    <property type="match status" value="1"/>
</dbReference>
<feature type="compositionally biased region" description="Acidic residues" evidence="1">
    <location>
        <begin position="64"/>
        <end position="80"/>
    </location>
</feature>
<dbReference type="Proteomes" id="UP000076632">
    <property type="component" value="Unassembled WGS sequence"/>
</dbReference>
<feature type="region of interest" description="Disordered" evidence="1">
    <location>
        <begin position="1"/>
        <end position="104"/>
    </location>
</feature>
<evidence type="ECO:0000313" key="3">
    <source>
        <dbReference type="Proteomes" id="UP000076632"/>
    </source>
</evidence>
<dbReference type="STRING" id="1328760.A0A165FG35"/>
<dbReference type="RefSeq" id="XP_018186490.1">
    <property type="nucleotide sequence ID" value="XM_018333161.1"/>
</dbReference>
<accession>A0A165FG35</accession>
<dbReference type="PANTHER" id="PTHR36452:SF1">
    <property type="entry name" value="DUF2461 DOMAIN-CONTAINING PROTEIN"/>
    <property type="match status" value="1"/>
</dbReference>
<organism evidence="2 3">
    <name type="scientific">Xylona heveae (strain CBS 132557 / TC161)</name>
    <dbReference type="NCBI Taxonomy" id="1328760"/>
    <lineage>
        <taxon>Eukaryota</taxon>
        <taxon>Fungi</taxon>
        <taxon>Dikarya</taxon>
        <taxon>Ascomycota</taxon>
        <taxon>Pezizomycotina</taxon>
        <taxon>Xylonomycetes</taxon>
        <taxon>Xylonales</taxon>
        <taxon>Xylonaceae</taxon>
        <taxon>Xylona</taxon>
    </lineage>
</organism>
<dbReference type="OMA" id="GVMEPFV"/>
<dbReference type="EMBL" id="KV407462">
    <property type="protein sequence ID" value="KZF20935.1"/>
    <property type="molecule type" value="Genomic_DNA"/>
</dbReference>
<feature type="compositionally biased region" description="Basic and acidic residues" evidence="1">
    <location>
        <begin position="1"/>
        <end position="10"/>
    </location>
</feature>
<dbReference type="GeneID" id="28898298"/>
<dbReference type="NCBIfam" id="TIGR02453">
    <property type="entry name" value="TIGR02453 family protein"/>
    <property type="match status" value="1"/>
</dbReference>
<dbReference type="InParanoid" id="A0A165FG35"/>
<sequence length="387" mass="43634">MTRSSSRRDVASASAVTKRKKSATTPLDSRRSKRGKPSTTTSEVSDVTPRRSRYFEKNNLENTSDLDSEASGEVSQEDDAIQIRTLNTSSRKSSKKGEELWRPGIKTGLGPGKEVFVELPKAREAGSIPYMKTTIHPNTLLFLGDLRNNNDREWLKVHDADYRTSQNDFNSFIEHLTEKIIEKDETIPELPVKDIIFRIYRDIRFSKDPTPYKIYFSAAWSRTGRKGPYAAYYLQIQPGQTFVGGGLWMPEARSLEFLRRDVDRKPHKLKQVLLEARLRKEFLGGVGKDEKKAVKAFAAHNSDTALKTKPKGYALENENIELLRLRSYTVGKRLRDEEIVGPDALDRIAELIGILTPFITYLNSVVMPDDDGSEDSSDENNGAGGAD</sequence>
<evidence type="ECO:0000313" key="2">
    <source>
        <dbReference type="EMBL" id="KZF20935.1"/>
    </source>
</evidence>
<dbReference type="AlphaFoldDB" id="A0A165FG35"/>
<evidence type="ECO:0000256" key="1">
    <source>
        <dbReference type="SAM" id="MobiDB-lite"/>
    </source>
</evidence>
<gene>
    <name evidence="2" type="ORF">L228DRAFT_249779</name>
</gene>
<reference evidence="2 3" key="1">
    <citation type="journal article" date="2016" name="Fungal Biol.">
        <title>The genome of Xylona heveae provides a window into fungal endophytism.</title>
        <authorList>
            <person name="Gazis R."/>
            <person name="Kuo A."/>
            <person name="Riley R."/>
            <person name="LaButti K."/>
            <person name="Lipzen A."/>
            <person name="Lin J."/>
            <person name="Amirebrahimi M."/>
            <person name="Hesse C.N."/>
            <person name="Spatafora J.W."/>
            <person name="Henrissat B."/>
            <person name="Hainaut M."/>
            <person name="Grigoriev I.V."/>
            <person name="Hibbett D.S."/>
        </authorList>
    </citation>
    <scope>NUCLEOTIDE SEQUENCE [LARGE SCALE GENOMIC DNA]</scope>
    <source>
        <strain evidence="2 3">TC161</strain>
    </source>
</reference>
<keyword evidence="3" id="KW-1185">Reference proteome</keyword>